<keyword evidence="2" id="KW-1133">Transmembrane helix</keyword>
<evidence type="ECO:0000256" key="1">
    <source>
        <dbReference type="SAM" id="MobiDB-lite"/>
    </source>
</evidence>
<feature type="compositionally biased region" description="Polar residues" evidence="1">
    <location>
        <begin position="92"/>
        <end position="112"/>
    </location>
</feature>
<gene>
    <name evidence="3" type="ORF">OHA22_27945</name>
</gene>
<dbReference type="AlphaFoldDB" id="A0AAU2A577"/>
<reference evidence="3" key="1">
    <citation type="submission" date="2022-10" db="EMBL/GenBank/DDBJ databases">
        <title>The complete genomes of actinobacterial strains from the NBC collection.</title>
        <authorList>
            <person name="Joergensen T.S."/>
            <person name="Alvarez Arevalo M."/>
            <person name="Sterndorff E.B."/>
            <person name="Faurdal D."/>
            <person name="Vuksanovic O."/>
            <person name="Mourched A.-S."/>
            <person name="Charusanti P."/>
            <person name="Shaw S."/>
            <person name="Blin K."/>
            <person name="Weber T."/>
        </authorList>
    </citation>
    <scope>NUCLEOTIDE SEQUENCE</scope>
    <source>
        <strain evidence="3">NBC_00093</strain>
    </source>
</reference>
<dbReference type="EMBL" id="CP108222">
    <property type="protein sequence ID" value="WTT19091.1"/>
    <property type="molecule type" value="Genomic_DNA"/>
</dbReference>
<name>A0AAU2A577_9ACTN</name>
<proteinExistence type="predicted"/>
<organism evidence="3">
    <name type="scientific">Streptomyces sp. NBC_00093</name>
    <dbReference type="NCBI Taxonomy" id="2975649"/>
    <lineage>
        <taxon>Bacteria</taxon>
        <taxon>Bacillati</taxon>
        <taxon>Actinomycetota</taxon>
        <taxon>Actinomycetes</taxon>
        <taxon>Kitasatosporales</taxon>
        <taxon>Streptomycetaceae</taxon>
        <taxon>Streptomyces</taxon>
    </lineage>
</organism>
<feature type="compositionally biased region" description="Basic and acidic residues" evidence="1">
    <location>
        <begin position="77"/>
        <end position="88"/>
    </location>
</feature>
<feature type="region of interest" description="Disordered" evidence="1">
    <location>
        <begin position="64"/>
        <end position="159"/>
    </location>
</feature>
<keyword evidence="2" id="KW-0472">Membrane</keyword>
<feature type="transmembrane region" description="Helical" evidence="2">
    <location>
        <begin position="41"/>
        <end position="63"/>
    </location>
</feature>
<evidence type="ECO:0000313" key="3">
    <source>
        <dbReference type="EMBL" id="WTT19091.1"/>
    </source>
</evidence>
<protein>
    <submittedName>
        <fullName evidence="3">Uncharacterized protein</fullName>
    </submittedName>
</protein>
<keyword evidence="2" id="KW-0812">Transmembrane</keyword>
<sequence>MRRLGRWTVVVGVAVVVFGVCLWTARSVSFDWMPDEEANQWVVATAFATVVATVAAAAVGWWAGREEPSQKPGEPSRAPEEPSPERGEPSPQRTVSQRATASGQGRSVQVAGNQYALRTPPPAAADSRPGQVEQEAKVSGDASVTQVGGDQYREPGDDE</sequence>
<evidence type="ECO:0000256" key="2">
    <source>
        <dbReference type="SAM" id="Phobius"/>
    </source>
</evidence>
<accession>A0AAU2A577</accession>
<feature type="transmembrane region" description="Helical" evidence="2">
    <location>
        <begin position="7"/>
        <end position="25"/>
    </location>
</feature>